<dbReference type="InterPro" id="IPR033248">
    <property type="entry name" value="Transketolase_C"/>
</dbReference>
<dbReference type="SUPFAM" id="SSF52922">
    <property type="entry name" value="TK C-terminal domain-like"/>
    <property type="match status" value="1"/>
</dbReference>
<evidence type="ECO:0000259" key="4">
    <source>
        <dbReference type="SMART" id="SM00861"/>
    </source>
</evidence>
<keyword evidence="6" id="KW-1185">Reference proteome</keyword>
<reference evidence="5" key="1">
    <citation type="submission" date="2022-07" db="EMBL/GenBank/DDBJ databases">
        <title>Enhanced cultured diversity of the mouse gut microbiota enables custom-made synthetic communities.</title>
        <authorList>
            <person name="Afrizal A."/>
        </authorList>
    </citation>
    <scope>NUCLEOTIDE SEQUENCE</scope>
    <source>
        <strain evidence="5">DSM 29482</strain>
    </source>
</reference>
<dbReference type="RefSeq" id="WP_257490284.1">
    <property type="nucleotide sequence ID" value="NZ_JANJZL010000002.1"/>
</dbReference>
<dbReference type="PANTHER" id="PTHR43257:SF2">
    <property type="entry name" value="PYRUVATE DEHYDROGENASE E1 COMPONENT SUBUNIT BETA"/>
    <property type="match status" value="1"/>
</dbReference>
<evidence type="ECO:0000256" key="3">
    <source>
        <dbReference type="ARBA" id="ARBA00023052"/>
    </source>
</evidence>
<dbReference type="SUPFAM" id="SSF52518">
    <property type="entry name" value="Thiamin diphosphate-binding fold (THDP-binding)"/>
    <property type="match status" value="1"/>
</dbReference>
<comment type="caution">
    <text evidence="5">The sequence shown here is derived from an EMBL/GenBank/DDBJ whole genome shotgun (WGS) entry which is preliminary data.</text>
</comment>
<dbReference type="PANTHER" id="PTHR43257">
    <property type="entry name" value="PYRUVATE DEHYDROGENASE E1 COMPONENT BETA SUBUNIT"/>
    <property type="match status" value="1"/>
</dbReference>
<dbReference type="Gene3D" id="3.40.50.920">
    <property type="match status" value="1"/>
</dbReference>
<dbReference type="SMART" id="SM00861">
    <property type="entry name" value="Transket_pyr"/>
    <property type="match status" value="1"/>
</dbReference>
<name>A0A9X2MH53_9FIRM</name>
<feature type="domain" description="Transketolase-like pyrimidine-binding" evidence="4">
    <location>
        <begin position="4"/>
        <end position="179"/>
    </location>
</feature>
<dbReference type="NCBIfam" id="NF006667">
    <property type="entry name" value="PRK09212.1"/>
    <property type="match status" value="1"/>
</dbReference>
<keyword evidence="2" id="KW-0560">Oxidoreductase</keyword>
<comment type="cofactor">
    <cofactor evidence="1">
        <name>thiamine diphosphate</name>
        <dbReference type="ChEBI" id="CHEBI:58937"/>
    </cofactor>
</comment>
<dbReference type="Proteomes" id="UP001142078">
    <property type="component" value="Unassembled WGS sequence"/>
</dbReference>
<dbReference type="InterPro" id="IPR005475">
    <property type="entry name" value="Transketolase-like_Pyr-bd"/>
</dbReference>
<dbReference type="Gene3D" id="3.40.50.970">
    <property type="match status" value="1"/>
</dbReference>
<dbReference type="EMBL" id="JANJZL010000002">
    <property type="protein sequence ID" value="MCR2043403.1"/>
    <property type="molecule type" value="Genomic_DNA"/>
</dbReference>
<evidence type="ECO:0000256" key="2">
    <source>
        <dbReference type="ARBA" id="ARBA00023002"/>
    </source>
</evidence>
<gene>
    <name evidence="5" type="ORF">NSA23_04645</name>
</gene>
<evidence type="ECO:0000313" key="6">
    <source>
        <dbReference type="Proteomes" id="UP001142078"/>
    </source>
</evidence>
<sequence>MRNIMYRDAILEALDEEMARDENVFVMGEDVGTIGGNFKCTAGLLEKYGDLRVKDTPISESGFVGLGIGAAITGLRPVVELMFGDFMMVAIDQICNQAAKITYMSGGQVRVPMVIRMPIGGGRSSAAQHSQSFYAWAAHCPGLKVVVPSTAAEAKGLLKTAIRDNNPVLFFEHKMLYTEKFDLTSDEDYTIPFGQARIVNEGDDITIVATSMMLVKTEKVVKKLKQEGINVELIDPRTLVPFDKETIIKSVEKTGKLLIIDEGHKSYGISGEITMKIMDDIFYSLDAPVKRLGTADVPLPFSPALEFPLIPDEKDIEKAIREMI</sequence>
<evidence type="ECO:0000256" key="1">
    <source>
        <dbReference type="ARBA" id="ARBA00001964"/>
    </source>
</evidence>
<dbReference type="Pfam" id="PF02779">
    <property type="entry name" value="Transket_pyr"/>
    <property type="match status" value="1"/>
</dbReference>
<organism evidence="5 6">
    <name type="scientific">Anaerosalibacter massiliensis</name>
    <dbReference type="NCBI Taxonomy" id="1347392"/>
    <lineage>
        <taxon>Bacteria</taxon>
        <taxon>Bacillati</taxon>
        <taxon>Bacillota</taxon>
        <taxon>Tissierellia</taxon>
        <taxon>Tissierellales</taxon>
        <taxon>Sporanaerobacteraceae</taxon>
        <taxon>Anaerosalibacter</taxon>
    </lineage>
</organism>
<keyword evidence="3" id="KW-0786">Thiamine pyrophosphate</keyword>
<dbReference type="InterPro" id="IPR029061">
    <property type="entry name" value="THDP-binding"/>
</dbReference>
<dbReference type="AlphaFoldDB" id="A0A9X2MH53"/>
<evidence type="ECO:0000313" key="5">
    <source>
        <dbReference type="EMBL" id="MCR2043403.1"/>
    </source>
</evidence>
<protein>
    <submittedName>
        <fullName evidence="5">Alpha-ketoacid dehydrogenase subunit beta</fullName>
    </submittedName>
</protein>
<dbReference type="Pfam" id="PF02780">
    <property type="entry name" value="Transketolase_C"/>
    <property type="match status" value="1"/>
</dbReference>
<dbReference type="FunFam" id="3.40.50.970:FF:000001">
    <property type="entry name" value="Pyruvate dehydrogenase E1 beta subunit"/>
    <property type="match status" value="1"/>
</dbReference>
<dbReference type="GO" id="GO:0016491">
    <property type="term" value="F:oxidoreductase activity"/>
    <property type="evidence" value="ECO:0007669"/>
    <property type="project" value="UniProtKB-KW"/>
</dbReference>
<dbReference type="InterPro" id="IPR009014">
    <property type="entry name" value="Transketo_C/PFOR_II"/>
</dbReference>
<accession>A0A9X2MH53</accession>
<dbReference type="FunFam" id="3.40.50.920:FF:000001">
    <property type="entry name" value="Pyruvate dehydrogenase E1 beta subunit"/>
    <property type="match status" value="1"/>
</dbReference>
<proteinExistence type="predicted"/>
<dbReference type="CDD" id="cd07036">
    <property type="entry name" value="TPP_PYR_E1-PDHc-beta_like"/>
    <property type="match status" value="1"/>
</dbReference>